<dbReference type="SUPFAM" id="SSF52317">
    <property type="entry name" value="Class I glutamine amidotransferase-like"/>
    <property type="match status" value="1"/>
</dbReference>
<sequence length="147" mass="15380">MHELFGAAGDRYEVVTCALTPGPVRVRADFSLLVERGPNALAEADTVIAPAARDPDVLYTEDGDILTSAGGAAGIGGPPLIRRTRPGAVPPSSQTSLSRRRTRGRVQVGLGPLDGLTIGLATEHGVVSDDRRAPSAARDAFKPFRAR</sequence>
<feature type="region of interest" description="Disordered" evidence="1">
    <location>
        <begin position="127"/>
        <end position="147"/>
    </location>
</feature>
<dbReference type="RefSeq" id="WP_180990757.1">
    <property type="nucleotide sequence ID" value="NZ_LJIW01000002.1"/>
</dbReference>
<dbReference type="EMBL" id="LJIW01000002">
    <property type="protein sequence ID" value="PNG89699.1"/>
    <property type="molecule type" value="Genomic_DNA"/>
</dbReference>
<reference evidence="2 3" key="1">
    <citation type="submission" date="2015-09" db="EMBL/GenBank/DDBJ databases">
        <title>Genome sequence, genome mining and natural product profiling of a biocontrol bacterium Streptomyces malaysiensis F913.</title>
        <authorList>
            <person name="Xu Y."/>
            <person name="Wei J."/>
            <person name="Xie J."/>
            <person name="Li T."/>
            <person name="Zhou Z."/>
        </authorList>
    </citation>
    <scope>NUCLEOTIDE SEQUENCE [LARGE SCALE GENOMIC DNA]</scope>
    <source>
        <strain evidence="2 3">F913</strain>
    </source>
</reference>
<proteinExistence type="predicted"/>
<comment type="caution">
    <text evidence="2">The sequence shown here is derived from an EMBL/GenBank/DDBJ whole genome shotgun (WGS) entry which is preliminary data.</text>
</comment>
<keyword evidence="3" id="KW-1185">Reference proteome</keyword>
<name>A0A2J7YP47_STRMQ</name>
<dbReference type="Proteomes" id="UP000236520">
    <property type="component" value="Unassembled WGS sequence"/>
</dbReference>
<organism evidence="2 3">
    <name type="scientific">Streptomyces malaysiensis</name>
    <dbReference type="NCBI Taxonomy" id="92644"/>
    <lineage>
        <taxon>Bacteria</taxon>
        <taxon>Bacillati</taxon>
        <taxon>Actinomycetota</taxon>
        <taxon>Actinomycetes</taxon>
        <taxon>Kitasatosporales</taxon>
        <taxon>Streptomycetaceae</taxon>
        <taxon>Streptomyces</taxon>
        <taxon>Streptomyces violaceusniger group</taxon>
    </lineage>
</organism>
<accession>A0A2J7YP47</accession>
<feature type="region of interest" description="Disordered" evidence="1">
    <location>
        <begin position="76"/>
        <end position="110"/>
    </location>
</feature>
<evidence type="ECO:0000256" key="1">
    <source>
        <dbReference type="SAM" id="MobiDB-lite"/>
    </source>
</evidence>
<gene>
    <name evidence="2" type="ORF">SMF913_25164</name>
</gene>
<dbReference type="AlphaFoldDB" id="A0A2J7YP47"/>
<dbReference type="InterPro" id="IPR029062">
    <property type="entry name" value="Class_I_gatase-like"/>
</dbReference>
<evidence type="ECO:0000313" key="2">
    <source>
        <dbReference type="EMBL" id="PNG89699.1"/>
    </source>
</evidence>
<evidence type="ECO:0000313" key="3">
    <source>
        <dbReference type="Proteomes" id="UP000236520"/>
    </source>
</evidence>
<protein>
    <submittedName>
        <fullName evidence="2">Uncharacterized protein</fullName>
    </submittedName>
</protein>